<evidence type="ECO:0000313" key="2">
    <source>
        <dbReference type="Proteomes" id="UP000473531"/>
    </source>
</evidence>
<dbReference type="Proteomes" id="UP000473531">
    <property type="component" value="Unassembled WGS sequence"/>
</dbReference>
<reference evidence="1 2" key="1">
    <citation type="submission" date="2019-12" db="EMBL/GenBank/DDBJ databases">
        <title>Genomic-based taxomic classification of the family Erythrobacteraceae.</title>
        <authorList>
            <person name="Xu L."/>
        </authorList>
    </citation>
    <scope>NUCLEOTIDE SEQUENCE [LARGE SCALE GENOMIC DNA]</scope>
    <source>
        <strain evidence="1 2">KCTC 52259</strain>
    </source>
</reference>
<sequence>MSEIERRFRLIVDQQVGVDLARVRQEDSWAHAQIIALLQEYAAGTFPPEELIDERFESEEIENVEPLWHLQDRRLNVYRLKLVNVGRWRVLTAGDRQSREVAVLAVMHRAQNYQADRPLMDRIKKSYESLGFKPLG</sequence>
<proteinExistence type="predicted"/>
<evidence type="ECO:0000313" key="1">
    <source>
        <dbReference type="EMBL" id="MXP15492.1"/>
    </source>
</evidence>
<dbReference type="RefSeq" id="WP_160602004.1">
    <property type="nucleotide sequence ID" value="NZ_WTYU01000002.1"/>
</dbReference>
<keyword evidence="2" id="KW-1185">Reference proteome</keyword>
<comment type="caution">
    <text evidence="1">The sequence shown here is derived from an EMBL/GenBank/DDBJ whole genome shotgun (WGS) entry which is preliminary data.</text>
</comment>
<name>A0A6L7GHF9_9SPHN</name>
<dbReference type="OrthoDB" id="7605435at2"/>
<protein>
    <submittedName>
        <fullName evidence="1">Uncharacterized protein</fullName>
    </submittedName>
</protein>
<accession>A0A6L7GHF9</accession>
<gene>
    <name evidence="1" type="ORF">GRI44_12090</name>
</gene>
<dbReference type="EMBL" id="WTYU01000002">
    <property type="protein sequence ID" value="MXP15492.1"/>
    <property type="molecule type" value="Genomic_DNA"/>
</dbReference>
<organism evidence="1 2">
    <name type="scientific">Allopontixanthobacter confluentis</name>
    <dbReference type="NCBI Taxonomy" id="1849021"/>
    <lineage>
        <taxon>Bacteria</taxon>
        <taxon>Pseudomonadati</taxon>
        <taxon>Pseudomonadota</taxon>
        <taxon>Alphaproteobacteria</taxon>
        <taxon>Sphingomonadales</taxon>
        <taxon>Erythrobacteraceae</taxon>
        <taxon>Allopontixanthobacter</taxon>
    </lineage>
</organism>
<dbReference type="AlphaFoldDB" id="A0A6L7GHF9"/>